<evidence type="ECO:0000256" key="9">
    <source>
        <dbReference type="ARBA" id="ARBA00023277"/>
    </source>
</evidence>
<dbReference type="STRING" id="454194.PYK22_00823"/>
<evidence type="ECO:0000256" key="6">
    <source>
        <dbReference type="ARBA" id="ARBA00018569"/>
    </source>
</evidence>
<comment type="similarity">
    <text evidence="4 10">Belongs to the NAD(P)-dependent epimerase/dehydratase family.</text>
</comment>
<evidence type="ECO:0000256" key="10">
    <source>
        <dbReference type="RuleBase" id="RU366046"/>
    </source>
</evidence>
<comment type="pathway">
    <text evidence="3 10">Carbohydrate metabolism; galactose metabolism.</text>
</comment>
<dbReference type="Pfam" id="PF01370">
    <property type="entry name" value="Epimerase"/>
    <property type="match status" value="1"/>
</dbReference>
<organism evidence="12 13">
    <name type="scientific">Pyrinomonas methylaliphatogenes</name>
    <dbReference type="NCBI Taxonomy" id="454194"/>
    <lineage>
        <taxon>Bacteria</taxon>
        <taxon>Pseudomonadati</taxon>
        <taxon>Acidobacteriota</taxon>
        <taxon>Blastocatellia</taxon>
        <taxon>Blastocatellales</taxon>
        <taxon>Pyrinomonadaceae</taxon>
        <taxon>Pyrinomonas</taxon>
    </lineage>
</organism>
<dbReference type="OrthoDB" id="9811743at2"/>
<protein>
    <recommendedName>
        <fullName evidence="6 10">UDP-glucose 4-epimerase</fullName>
        <ecNumber evidence="5 10">5.1.3.2</ecNumber>
    </recommendedName>
</protein>
<comment type="cofactor">
    <cofactor evidence="2 10">
        <name>NAD(+)</name>
        <dbReference type="ChEBI" id="CHEBI:57540"/>
    </cofactor>
</comment>
<proteinExistence type="inferred from homology"/>
<evidence type="ECO:0000256" key="7">
    <source>
        <dbReference type="ARBA" id="ARBA00023027"/>
    </source>
</evidence>
<evidence type="ECO:0000313" key="13">
    <source>
        <dbReference type="Proteomes" id="UP000031518"/>
    </source>
</evidence>
<keyword evidence="9 10" id="KW-0119">Carbohydrate metabolism</keyword>
<keyword evidence="8 10" id="KW-0413">Isomerase</keyword>
<dbReference type="SUPFAM" id="SSF51735">
    <property type="entry name" value="NAD(P)-binding Rossmann-fold domains"/>
    <property type="match status" value="1"/>
</dbReference>
<dbReference type="GO" id="GO:0033499">
    <property type="term" value="P:galactose catabolic process via UDP-galactose, Leloir pathway"/>
    <property type="evidence" value="ECO:0007669"/>
    <property type="project" value="TreeGrafter"/>
</dbReference>
<comment type="catalytic activity">
    <reaction evidence="1 10">
        <text>UDP-alpha-D-glucose = UDP-alpha-D-galactose</text>
        <dbReference type="Rhea" id="RHEA:22168"/>
        <dbReference type="ChEBI" id="CHEBI:58885"/>
        <dbReference type="ChEBI" id="CHEBI:66914"/>
        <dbReference type="EC" id="5.1.3.2"/>
    </reaction>
</comment>
<dbReference type="UniPathway" id="UPA00214"/>
<dbReference type="Gene3D" id="3.90.25.10">
    <property type="entry name" value="UDP-galactose 4-epimerase, domain 1"/>
    <property type="match status" value="1"/>
</dbReference>
<dbReference type="InterPro" id="IPR036291">
    <property type="entry name" value="NAD(P)-bd_dom_sf"/>
</dbReference>
<evidence type="ECO:0000256" key="8">
    <source>
        <dbReference type="ARBA" id="ARBA00023235"/>
    </source>
</evidence>
<sequence>MSILVTGGAGYIGSATVELLCERGERVIVLDDLARGHRGAVPAEVPFYHGEIGDEDLVRRIVREHGVESCIHFAALAYVGESVEDPARYFRNNVAQGLRLLDALLAEGVKRMVFSSTCATYGEPVQVPIPEDHPQQPTNPYGWSKLMMEQIMRAYDRAYGFRFVALRYFNAAGATRRCGEVHEPETHLIPNVLAAAEGQLPYVAVYGNDYPTPDGTCIRDYIHVADLGEAHILALDYLRRGGASDAFNLGNGQGYSVLEVIETARRVTGKRIEVRFEGRRPGDPSRLVADATRARTVLGWRPRYGDLETIIRTAYEWKLAHPRGYDS</sequence>
<feature type="domain" description="NAD-dependent epimerase/dehydratase" evidence="11">
    <location>
        <begin position="3"/>
        <end position="250"/>
    </location>
</feature>
<reference evidence="12 13" key="2">
    <citation type="submission" date="2015-01" db="EMBL/GenBank/DDBJ databases">
        <title>Complete genome sequence of Pyrinomonas methylaliphatogenes type strain K22T.</title>
        <authorList>
            <person name="Lee K.C.Y."/>
            <person name="Power J.F."/>
            <person name="Dunfield P.F."/>
            <person name="Morgan X.C."/>
            <person name="Huttenhower C."/>
            <person name="Stott M.B."/>
        </authorList>
    </citation>
    <scope>NUCLEOTIDE SEQUENCE [LARGE SCALE GENOMIC DNA]</scope>
    <source>
        <strain evidence="12 13">K22</strain>
    </source>
</reference>
<dbReference type="Gene3D" id="3.40.50.720">
    <property type="entry name" value="NAD(P)-binding Rossmann-like Domain"/>
    <property type="match status" value="1"/>
</dbReference>
<evidence type="ECO:0000256" key="5">
    <source>
        <dbReference type="ARBA" id="ARBA00013189"/>
    </source>
</evidence>
<evidence type="ECO:0000313" key="12">
    <source>
        <dbReference type="EMBL" id="CDM64828.1"/>
    </source>
</evidence>
<dbReference type="PANTHER" id="PTHR43725:SF53">
    <property type="entry name" value="UDP-ARABINOSE 4-EPIMERASE 1"/>
    <property type="match status" value="1"/>
</dbReference>
<evidence type="ECO:0000256" key="3">
    <source>
        <dbReference type="ARBA" id="ARBA00004947"/>
    </source>
</evidence>
<dbReference type="InterPro" id="IPR005886">
    <property type="entry name" value="UDP_G4E"/>
</dbReference>
<comment type="subunit">
    <text evidence="10">Homodimer.</text>
</comment>
<dbReference type="PANTHER" id="PTHR43725">
    <property type="entry name" value="UDP-GLUCOSE 4-EPIMERASE"/>
    <property type="match status" value="1"/>
</dbReference>
<dbReference type="NCBIfam" id="TIGR01179">
    <property type="entry name" value="galE"/>
    <property type="match status" value="1"/>
</dbReference>
<dbReference type="InterPro" id="IPR001509">
    <property type="entry name" value="Epimerase_deHydtase"/>
</dbReference>
<dbReference type="CDD" id="cd05247">
    <property type="entry name" value="UDP_G4E_1_SDR_e"/>
    <property type="match status" value="1"/>
</dbReference>
<dbReference type="AlphaFoldDB" id="A0A0B6WUB9"/>
<keyword evidence="13" id="KW-1185">Reference proteome</keyword>
<gene>
    <name evidence="12" type="ORF">PYK22_00823</name>
</gene>
<name>A0A0B6WUB9_9BACT</name>
<evidence type="ECO:0000256" key="2">
    <source>
        <dbReference type="ARBA" id="ARBA00001911"/>
    </source>
</evidence>
<evidence type="ECO:0000256" key="4">
    <source>
        <dbReference type="ARBA" id="ARBA00007637"/>
    </source>
</evidence>
<dbReference type="Proteomes" id="UP000031518">
    <property type="component" value="Unassembled WGS sequence"/>
</dbReference>
<evidence type="ECO:0000256" key="1">
    <source>
        <dbReference type="ARBA" id="ARBA00000083"/>
    </source>
</evidence>
<reference evidence="12 13" key="1">
    <citation type="submission" date="2013-12" db="EMBL/GenBank/DDBJ databases">
        <authorList>
            <person name="Stott M."/>
        </authorList>
    </citation>
    <scope>NUCLEOTIDE SEQUENCE [LARGE SCALE GENOMIC DNA]</scope>
    <source>
        <strain evidence="12 13">K22</strain>
    </source>
</reference>
<accession>A0A0B6WUB9</accession>
<keyword evidence="7 10" id="KW-0520">NAD</keyword>
<dbReference type="EC" id="5.1.3.2" evidence="5 10"/>
<dbReference type="EMBL" id="CBXV010000003">
    <property type="protein sequence ID" value="CDM64828.1"/>
    <property type="molecule type" value="Genomic_DNA"/>
</dbReference>
<dbReference type="GO" id="GO:0003978">
    <property type="term" value="F:UDP-glucose 4-epimerase activity"/>
    <property type="evidence" value="ECO:0007669"/>
    <property type="project" value="UniProtKB-UniRule"/>
</dbReference>
<dbReference type="RefSeq" id="WP_041974726.1">
    <property type="nucleotide sequence ID" value="NZ_CBXV010000003.1"/>
</dbReference>
<evidence type="ECO:0000259" key="11">
    <source>
        <dbReference type="Pfam" id="PF01370"/>
    </source>
</evidence>